<gene>
    <name evidence="1" type="ORF">D187_005667</name>
</gene>
<sequence length="166" mass="17603">MRILLLLGTAAVGETAALVSGAPKLPGFAKAAGSLKTHAGIRDVLTAVQEADKVKVVVAEGTFSVVLPANALAMTVNGPPKSEHARQRQMEGRPVGMAFNDARTARPVDVFIQSENDRFVVRGPNGREHIKDASTAIGLGSVWPWRCTSRILARRRGRLPARCSGG</sequence>
<name>S9PJM1_CYSF2</name>
<protein>
    <submittedName>
        <fullName evidence="1">Uncharacterized protein</fullName>
    </submittedName>
</protein>
<dbReference type="Proteomes" id="UP000011682">
    <property type="component" value="Unassembled WGS sequence"/>
</dbReference>
<dbReference type="AlphaFoldDB" id="S9PJM1"/>
<organism evidence="1 2">
    <name type="scientific">Cystobacter fuscus (strain ATCC 25194 / DSM 2262 / NBRC 100088 / M29)</name>
    <dbReference type="NCBI Taxonomy" id="1242864"/>
    <lineage>
        <taxon>Bacteria</taxon>
        <taxon>Pseudomonadati</taxon>
        <taxon>Myxococcota</taxon>
        <taxon>Myxococcia</taxon>
        <taxon>Myxococcales</taxon>
        <taxon>Cystobacterineae</taxon>
        <taxon>Archangiaceae</taxon>
        <taxon>Cystobacter</taxon>
    </lineage>
</organism>
<evidence type="ECO:0000313" key="1">
    <source>
        <dbReference type="EMBL" id="EPX63261.1"/>
    </source>
</evidence>
<keyword evidence="2" id="KW-1185">Reference proteome</keyword>
<evidence type="ECO:0000313" key="2">
    <source>
        <dbReference type="Proteomes" id="UP000011682"/>
    </source>
</evidence>
<dbReference type="EMBL" id="ANAH02000005">
    <property type="protein sequence ID" value="EPX63261.1"/>
    <property type="molecule type" value="Genomic_DNA"/>
</dbReference>
<proteinExistence type="predicted"/>
<accession>S9PJM1</accession>
<reference evidence="1" key="1">
    <citation type="submission" date="2013-05" db="EMBL/GenBank/DDBJ databases">
        <title>Genome assembly of Cystobacter fuscus DSM 2262.</title>
        <authorList>
            <person name="Sharma G."/>
            <person name="Khatri I."/>
            <person name="Kaur C."/>
            <person name="Mayilraj S."/>
            <person name="Subramanian S."/>
        </authorList>
    </citation>
    <scope>NUCLEOTIDE SEQUENCE [LARGE SCALE GENOMIC DNA]</scope>
    <source>
        <strain evidence="1">DSM 2262</strain>
    </source>
</reference>
<comment type="caution">
    <text evidence="1">The sequence shown here is derived from an EMBL/GenBank/DDBJ whole genome shotgun (WGS) entry which is preliminary data.</text>
</comment>